<gene>
    <name evidence="2" type="ORF">METZ01_LOCUS203664</name>
</gene>
<sequence length="472" mass="51622">MYDTSLCFLTATELAQKIRAGEISAVETMEAHLAQIEKVNPQVNAIVTLLPEMAMEAALKADEKLARGEEVGPLHGLPVAHKDLVQTKGIRTTFGSLVYQDFIPEEDALLVERLREAGAILLGKTNTPEFGAGSQTFNKVFGVTKNPYDLSKTCGGSSGGAAVSVSCRMLPFADGSDLGGSLRNPTNFCNVVGFRPSVGRVPSWPSESGWNSFAVDGPIARTVEDAALMLSVLAGPDLRSPISLPESGAVFRKPLERDLKGIRIAWSADLGGLPVDVRVTKTLEAQREVFEDLGCIVEEGFPDFSDADEIFKTFRAWFYEMNHGSLLPEHRDKMKETVVWNIESGMKLSGPELGRAEVKRTELFHRVRKFMQNYDFLALPVSQVPPFPSEQEFVSEINGVKMETYLDWMRSCYFISVTGQPAISVPCGFTSDGLPVGLQLVGKPRDDLGVLQLAYAFEKATGFYQQIPGVAQ</sequence>
<dbReference type="Gene3D" id="3.90.1300.10">
    <property type="entry name" value="Amidase signature (AS) domain"/>
    <property type="match status" value="1"/>
</dbReference>
<dbReference type="SUPFAM" id="SSF75304">
    <property type="entry name" value="Amidase signature (AS) enzymes"/>
    <property type="match status" value="1"/>
</dbReference>
<proteinExistence type="predicted"/>
<dbReference type="InterPro" id="IPR000120">
    <property type="entry name" value="Amidase"/>
</dbReference>
<evidence type="ECO:0000259" key="1">
    <source>
        <dbReference type="Pfam" id="PF01425"/>
    </source>
</evidence>
<dbReference type="EMBL" id="UINC01044833">
    <property type="protein sequence ID" value="SVB50810.1"/>
    <property type="molecule type" value="Genomic_DNA"/>
</dbReference>
<dbReference type="InterPro" id="IPR036928">
    <property type="entry name" value="AS_sf"/>
</dbReference>
<dbReference type="PROSITE" id="PS00571">
    <property type="entry name" value="AMIDASES"/>
    <property type="match status" value="1"/>
</dbReference>
<dbReference type="PANTHER" id="PTHR11895">
    <property type="entry name" value="TRANSAMIDASE"/>
    <property type="match status" value="1"/>
</dbReference>
<protein>
    <recommendedName>
        <fullName evidence="1">Amidase domain-containing protein</fullName>
    </recommendedName>
</protein>
<dbReference type="AlphaFoldDB" id="A0A382EJE2"/>
<feature type="domain" description="Amidase" evidence="1">
    <location>
        <begin position="27"/>
        <end position="450"/>
    </location>
</feature>
<name>A0A382EJE2_9ZZZZ</name>
<dbReference type="Pfam" id="PF01425">
    <property type="entry name" value="Amidase"/>
    <property type="match status" value="1"/>
</dbReference>
<reference evidence="2" key="1">
    <citation type="submission" date="2018-05" db="EMBL/GenBank/DDBJ databases">
        <authorList>
            <person name="Lanie J.A."/>
            <person name="Ng W.-L."/>
            <person name="Kazmierczak K.M."/>
            <person name="Andrzejewski T.M."/>
            <person name="Davidsen T.M."/>
            <person name="Wayne K.J."/>
            <person name="Tettelin H."/>
            <person name="Glass J.I."/>
            <person name="Rusch D."/>
            <person name="Podicherti R."/>
            <person name="Tsui H.-C.T."/>
            <person name="Winkler M.E."/>
        </authorList>
    </citation>
    <scope>NUCLEOTIDE SEQUENCE</scope>
</reference>
<dbReference type="GO" id="GO:0003824">
    <property type="term" value="F:catalytic activity"/>
    <property type="evidence" value="ECO:0007669"/>
    <property type="project" value="InterPro"/>
</dbReference>
<organism evidence="2">
    <name type="scientific">marine metagenome</name>
    <dbReference type="NCBI Taxonomy" id="408172"/>
    <lineage>
        <taxon>unclassified sequences</taxon>
        <taxon>metagenomes</taxon>
        <taxon>ecological metagenomes</taxon>
    </lineage>
</organism>
<dbReference type="InterPro" id="IPR023631">
    <property type="entry name" value="Amidase_dom"/>
</dbReference>
<dbReference type="NCBIfam" id="NF005686">
    <property type="entry name" value="PRK07486.1"/>
    <property type="match status" value="1"/>
</dbReference>
<dbReference type="PANTHER" id="PTHR11895:SF76">
    <property type="entry name" value="INDOLEACETAMIDE HYDROLASE"/>
    <property type="match status" value="1"/>
</dbReference>
<accession>A0A382EJE2</accession>
<dbReference type="InterPro" id="IPR020556">
    <property type="entry name" value="Amidase_CS"/>
</dbReference>
<evidence type="ECO:0000313" key="2">
    <source>
        <dbReference type="EMBL" id="SVB50810.1"/>
    </source>
</evidence>